<evidence type="ECO:0000256" key="2">
    <source>
        <dbReference type="ARBA" id="ARBA00009156"/>
    </source>
</evidence>
<dbReference type="Pfam" id="PF00370">
    <property type="entry name" value="FGGY_N"/>
    <property type="match status" value="1"/>
</dbReference>
<evidence type="ECO:0000256" key="10">
    <source>
        <dbReference type="ARBA" id="ARBA00052101"/>
    </source>
</evidence>
<protein>
    <recommendedName>
        <fullName evidence="3">glycerol kinase</fullName>
        <ecNumber evidence="3">2.7.1.30</ecNumber>
    </recommendedName>
    <alternativeName>
        <fullName evidence="9">ATP:glycerol 3-phosphotransferase</fullName>
    </alternativeName>
</protein>
<dbReference type="InterPro" id="IPR005999">
    <property type="entry name" value="Glycerol_kin"/>
</dbReference>
<dbReference type="SUPFAM" id="SSF53067">
    <property type="entry name" value="Actin-like ATPase domain"/>
    <property type="match status" value="2"/>
</dbReference>
<dbReference type="FunFam" id="3.30.420.40:FF:000007">
    <property type="entry name" value="Glycerol kinase"/>
    <property type="match status" value="1"/>
</dbReference>
<dbReference type="GO" id="GO:0019563">
    <property type="term" value="P:glycerol catabolic process"/>
    <property type="evidence" value="ECO:0007669"/>
    <property type="project" value="TreeGrafter"/>
</dbReference>
<dbReference type="PANTHER" id="PTHR10196:SF69">
    <property type="entry name" value="GLYCEROL KINASE"/>
    <property type="match status" value="1"/>
</dbReference>
<evidence type="ECO:0000256" key="1">
    <source>
        <dbReference type="ARBA" id="ARBA00005190"/>
    </source>
</evidence>
<dbReference type="EC" id="2.7.1.30" evidence="3"/>
<dbReference type="GO" id="GO:0005829">
    <property type="term" value="C:cytosol"/>
    <property type="evidence" value="ECO:0007669"/>
    <property type="project" value="TreeGrafter"/>
</dbReference>
<keyword evidence="5" id="KW-0547">Nucleotide-binding</keyword>
<feature type="domain" description="Carbohydrate kinase FGGY C-terminal" evidence="14">
    <location>
        <begin position="260"/>
        <end position="449"/>
    </location>
</feature>
<dbReference type="EMBL" id="RXIR01000017">
    <property type="protein sequence ID" value="TVS27816.1"/>
    <property type="molecule type" value="Genomic_DNA"/>
</dbReference>
<dbReference type="GO" id="GO:0005524">
    <property type="term" value="F:ATP binding"/>
    <property type="evidence" value="ECO:0007669"/>
    <property type="project" value="UniProtKB-KW"/>
</dbReference>
<evidence type="ECO:0000256" key="9">
    <source>
        <dbReference type="ARBA" id="ARBA00043149"/>
    </source>
</evidence>
<gene>
    <name evidence="15" type="primary">glpK</name>
    <name evidence="15" type="ORF">EKI59_08175</name>
</gene>
<dbReference type="OrthoDB" id="9805576at2"/>
<sequence length="492" mass="53141">MPFIAAIDQGTTTTRFILTTVEGKVVAHAQYEHKQIMPRQGWVEHDPIEIWRNTRRAAGEAMASHDISEEDIAALGVTNQRETAVVWEKSTGKPIYNAIVWQDTRTNHDGDPVRYKKATGLLHNSYPAAPKWAWILDNVPGARQRAENGELLAGTIDSWLMWNLTGGARGDDGHEAVHVTDVTNASRTLLMDLKTLDWDDALCEELGVPRAMLPEICPSVGEFGVVRRRGQLSGVPITGVLGDQQAALFGQGCLDHGDAKMTYGTGLFMLLNTGATPQHSENGMLTTVAYQRAGGDPVYALEGSVAVGGSLIQWLRDQLGVLRTAAESEKLASEVDDSAGVVIVPAFSGLFAPRWRADARGVITGLTRFADRRHVARAALEATCFQTCEVVRAMEQDSGTTIAELRVDGGMTDNKLLMQMQADLLNSRVSRPDNIETTVMGAASAAGIGAGLLTAPLTLGDTTTWHSTMAGPDRDRLIAAWEDAVQRSYGLG</sequence>
<evidence type="ECO:0000259" key="13">
    <source>
        <dbReference type="Pfam" id="PF00370"/>
    </source>
</evidence>
<reference evidence="15 16" key="1">
    <citation type="submission" date="2018-12" db="EMBL/GenBank/DDBJ databases">
        <title>Corynebacterium sanguinis sp. nov., a clinically-associated and environmental corynebacterium.</title>
        <authorList>
            <person name="Gonzales-Siles L."/>
            <person name="Jaen-Luchoro D."/>
            <person name="Cardew S."/>
            <person name="Inganas E."/>
            <person name="Ohlen M."/>
            <person name="Jensie-Markopolous S."/>
            <person name="Pinyeiro-Iglesias B."/>
            <person name="Molin K."/>
            <person name="Skovbjerg S."/>
            <person name="Svensson-Stadler L."/>
            <person name="Funke G."/>
            <person name="Moore E.R.B."/>
        </authorList>
    </citation>
    <scope>NUCLEOTIDE SEQUENCE [LARGE SCALE GENOMIC DNA]</scope>
    <source>
        <strain evidence="15 16">58734</strain>
    </source>
</reference>
<name>A0A6C1TVV3_9CORY</name>
<proteinExistence type="inferred from homology"/>
<dbReference type="InterPro" id="IPR018485">
    <property type="entry name" value="FGGY_C"/>
</dbReference>
<evidence type="ECO:0000256" key="8">
    <source>
        <dbReference type="ARBA" id="ARBA00022840"/>
    </source>
</evidence>
<dbReference type="NCBIfam" id="NF000756">
    <property type="entry name" value="PRK00047.1"/>
    <property type="match status" value="1"/>
</dbReference>
<evidence type="ECO:0000259" key="14">
    <source>
        <dbReference type="Pfam" id="PF02782"/>
    </source>
</evidence>
<evidence type="ECO:0000313" key="16">
    <source>
        <dbReference type="Proteomes" id="UP000336646"/>
    </source>
</evidence>
<dbReference type="PANTHER" id="PTHR10196">
    <property type="entry name" value="SUGAR KINASE"/>
    <property type="match status" value="1"/>
</dbReference>
<dbReference type="RefSeq" id="WP_136650933.1">
    <property type="nucleotide sequence ID" value="NZ_JALXMP010000019.1"/>
</dbReference>
<dbReference type="PROSITE" id="PS00445">
    <property type="entry name" value="FGGY_KINASES_2"/>
    <property type="match status" value="1"/>
</dbReference>
<evidence type="ECO:0000256" key="7">
    <source>
        <dbReference type="ARBA" id="ARBA00022798"/>
    </source>
</evidence>
<evidence type="ECO:0000256" key="4">
    <source>
        <dbReference type="ARBA" id="ARBA00022679"/>
    </source>
</evidence>
<organism evidence="15 16">
    <name type="scientific">Corynebacterium sanguinis</name>
    <dbReference type="NCBI Taxonomy" id="2594913"/>
    <lineage>
        <taxon>Bacteria</taxon>
        <taxon>Bacillati</taxon>
        <taxon>Actinomycetota</taxon>
        <taxon>Actinomycetes</taxon>
        <taxon>Mycobacteriales</taxon>
        <taxon>Corynebacteriaceae</taxon>
        <taxon>Corynebacterium</taxon>
    </lineage>
</organism>
<evidence type="ECO:0000256" key="12">
    <source>
        <dbReference type="RuleBase" id="RU003733"/>
    </source>
</evidence>
<feature type="domain" description="Carbohydrate kinase FGGY N-terminal" evidence="13">
    <location>
        <begin position="4"/>
        <end position="250"/>
    </location>
</feature>
<comment type="similarity">
    <text evidence="2 12">Belongs to the FGGY kinase family.</text>
</comment>
<comment type="function">
    <text evidence="11">Key enzyme in the regulation of glycerol uptake and metabolism. Catalyzes the phosphorylation of glycerol to yield sn-glycerol 3-phosphate.</text>
</comment>
<dbReference type="NCBIfam" id="TIGR01311">
    <property type="entry name" value="glycerol_kin"/>
    <property type="match status" value="1"/>
</dbReference>
<evidence type="ECO:0000256" key="5">
    <source>
        <dbReference type="ARBA" id="ARBA00022741"/>
    </source>
</evidence>
<evidence type="ECO:0000256" key="11">
    <source>
        <dbReference type="ARBA" id="ARBA00054633"/>
    </source>
</evidence>
<evidence type="ECO:0000256" key="3">
    <source>
        <dbReference type="ARBA" id="ARBA00012099"/>
    </source>
</evidence>
<comment type="pathway">
    <text evidence="1">Polyol metabolism; glycerol degradation via glycerol kinase pathway; sn-glycerol 3-phosphate from glycerol: step 1/1.</text>
</comment>
<dbReference type="InterPro" id="IPR000577">
    <property type="entry name" value="Carb_kinase_FGGY"/>
</dbReference>
<dbReference type="AlphaFoldDB" id="A0A6C1TVV3"/>
<dbReference type="InterPro" id="IPR018484">
    <property type="entry name" value="FGGY_N"/>
</dbReference>
<dbReference type="GO" id="GO:0006072">
    <property type="term" value="P:glycerol-3-phosphate metabolic process"/>
    <property type="evidence" value="ECO:0007669"/>
    <property type="project" value="InterPro"/>
</dbReference>
<dbReference type="Proteomes" id="UP000336646">
    <property type="component" value="Unassembled WGS sequence"/>
</dbReference>
<dbReference type="Gene3D" id="3.30.420.40">
    <property type="match status" value="2"/>
</dbReference>
<keyword evidence="8" id="KW-0067">ATP-binding</keyword>
<evidence type="ECO:0000256" key="6">
    <source>
        <dbReference type="ARBA" id="ARBA00022777"/>
    </source>
</evidence>
<keyword evidence="7" id="KW-0319">Glycerol metabolism</keyword>
<dbReference type="InterPro" id="IPR018483">
    <property type="entry name" value="Carb_kinase_FGGY_CS"/>
</dbReference>
<evidence type="ECO:0000313" key="15">
    <source>
        <dbReference type="EMBL" id="TVS27816.1"/>
    </source>
</evidence>
<keyword evidence="4 12" id="KW-0808">Transferase</keyword>
<dbReference type="CDD" id="cd07769">
    <property type="entry name" value="ASKHA_NBD_FGGY_GK"/>
    <property type="match status" value="1"/>
</dbReference>
<accession>A0A6C1TVV3</accession>
<keyword evidence="6 12" id="KW-0418">Kinase</keyword>
<dbReference type="GO" id="GO:0004370">
    <property type="term" value="F:glycerol kinase activity"/>
    <property type="evidence" value="ECO:0007669"/>
    <property type="project" value="UniProtKB-EC"/>
</dbReference>
<dbReference type="Pfam" id="PF02782">
    <property type="entry name" value="FGGY_C"/>
    <property type="match status" value="1"/>
</dbReference>
<dbReference type="InterPro" id="IPR043129">
    <property type="entry name" value="ATPase_NBD"/>
</dbReference>
<dbReference type="FunFam" id="3.30.420.40:FF:000008">
    <property type="entry name" value="Glycerol kinase"/>
    <property type="match status" value="1"/>
</dbReference>
<dbReference type="PIRSF" id="PIRSF000538">
    <property type="entry name" value="GlpK"/>
    <property type="match status" value="1"/>
</dbReference>
<comment type="catalytic activity">
    <reaction evidence="10">
        <text>glycerol + ATP = sn-glycerol 3-phosphate + ADP + H(+)</text>
        <dbReference type="Rhea" id="RHEA:21644"/>
        <dbReference type="ChEBI" id="CHEBI:15378"/>
        <dbReference type="ChEBI" id="CHEBI:17754"/>
        <dbReference type="ChEBI" id="CHEBI:30616"/>
        <dbReference type="ChEBI" id="CHEBI:57597"/>
        <dbReference type="ChEBI" id="CHEBI:456216"/>
        <dbReference type="EC" id="2.7.1.30"/>
    </reaction>
</comment>
<comment type="caution">
    <text evidence="15">The sequence shown here is derived from an EMBL/GenBank/DDBJ whole genome shotgun (WGS) entry which is preliminary data.</text>
</comment>